<organism evidence="1 2">
    <name type="scientific">Clytia hemisphaerica</name>
    <dbReference type="NCBI Taxonomy" id="252671"/>
    <lineage>
        <taxon>Eukaryota</taxon>
        <taxon>Metazoa</taxon>
        <taxon>Cnidaria</taxon>
        <taxon>Hydrozoa</taxon>
        <taxon>Hydroidolina</taxon>
        <taxon>Leptothecata</taxon>
        <taxon>Obeliida</taxon>
        <taxon>Clytiidae</taxon>
        <taxon>Clytia</taxon>
    </lineage>
</organism>
<accession>A0A7M5UW58</accession>
<name>A0A7M5UW58_9CNID</name>
<keyword evidence="2" id="KW-1185">Reference proteome</keyword>
<proteinExistence type="predicted"/>
<reference evidence="1" key="1">
    <citation type="submission" date="2021-01" db="UniProtKB">
        <authorList>
            <consortium name="EnsemblMetazoa"/>
        </authorList>
    </citation>
    <scope>IDENTIFICATION</scope>
</reference>
<dbReference type="AlphaFoldDB" id="A0A7M5UW58"/>
<evidence type="ECO:0000313" key="2">
    <source>
        <dbReference type="Proteomes" id="UP000594262"/>
    </source>
</evidence>
<dbReference type="EnsemblMetazoa" id="CLYHEMT005144.1">
    <property type="protein sequence ID" value="CLYHEMP005144.1"/>
    <property type="gene ID" value="CLYHEMG005144"/>
</dbReference>
<dbReference type="OrthoDB" id="5979613at2759"/>
<dbReference type="Proteomes" id="UP000594262">
    <property type="component" value="Unplaced"/>
</dbReference>
<protein>
    <submittedName>
        <fullName evidence="1">Uncharacterized protein</fullName>
    </submittedName>
</protein>
<evidence type="ECO:0000313" key="1">
    <source>
        <dbReference type="EnsemblMetazoa" id="CLYHEMP005144.1"/>
    </source>
</evidence>
<sequence length="114" mass="13676">MLAFIMIPIIQRHLDEFKDLIWNSHRIRHQKNTYMADGVPNHMYDFPRRYSMEQCGKPLDVDKLDQAVQITDVMNYGNDFLSPDQRNNYEQIVNNVVTEKNYVQCYLELKYSQI</sequence>